<dbReference type="EMBL" id="SMCS01000001">
    <property type="protein sequence ID" value="TCV97730.1"/>
    <property type="molecule type" value="Genomic_DNA"/>
</dbReference>
<organism evidence="1 2">
    <name type="scientific">Luteibacter rhizovicinus</name>
    <dbReference type="NCBI Taxonomy" id="242606"/>
    <lineage>
        <taxon>Bacteria</taxon>
        <taxon>Pseudomonadati</taxon>
        <taxon>Pseudomonadota</taxon>
        <taxon>Gammaproteobacteria</taxon>
        <taxon>Lysobacterales</taxon>
        <taxon>Rhodanobacteraceae</taxon>
        <taxon>Luteibacter</taxon>
    </lineage>
</organism>
<accession>A0A4R3YYJ7</accession>
<dbReference type="Proteomes" id="UP000295645">
    <property type="component" value="Unassembled WGS sequence"/>
</dbReference>
<dbReference type="AlphaFoldDB" id="A0A4R3YYJ7"/>
<dbReference type="RefSeq" id="WP_132141763.1">
    <property type="nucleotide sequence ID" value="NZ_SMCS01000001.1"/>
</dbReference>
<sequence>MLAAPLLIQHSFSIHFPRVSTMRRNANMLEDALAQGCPNGYAAPQVLPIPEELGPDVPRIIFNSINGFSNIAVTQTAMALTVSYSEDWQGDRAKCVSYLKRRAHVLFDMVGKLEVLPGFVGVGTRLRVMSDANDAVEVMAALRRLVAPDLNLANASEIMVRFSNNINNIYFDNATVSNAVVWPDGIFASGRFPISSRLAVGLEILGDFNNRLAYNEDVSHIATLDAGLAMIDAGAGTVYGLAGRFGGDHA</sequence>
<comment type="caution">
    <text evidence="1">The sequence shown here is derived from an EMBL/GenBank/DDBJ whole genome shotgun (WGS) entry which is preliminary data.</text>
</comment>
<reference evidence="1 2" key="1">
    <citation type="submission" date="2019-03" db="EMBL/GenBank/DDBJ databases">
        <title>Above-ground endophytic microbial communities from plants in different locations in the United States.</title>
        <authorList>
            <person name="Frank C."/>
        </authorList>
    </citation>
    <scope>NUCLEOTIDE SEQUENCE [LARGE SCALE GENOMIC DNA]</scope>
    <source>
        <strain evidence="1 2">LP_13_YM</strain>
    </source>
</reference>
<keyword evidence="2" id="KW-1185">Reference proteome</keyword>
<name>A0A4R3YYJ7_9GAMM</name>
<protein>
    <submittedName>
        <fullName evidence="1">Uncharacterized protein</fullName>
    </submittedName>
</protein>
<proteinExistence type="predicted"/>
<evidence type="ECO:0000313" key="2">
    <source>
        <dbReference type="Proteomes" id="UP000295645"/>
    </source>
</evidence>
<evidence type="ECO:0000313" key="1">
    <source>
        <dbReference type="EMBL" id="TCV97730.1"/>
    </source>
</evidence>
<dbReference type="OrthoDB" id="2080740at2"/>
<gene>
    <name evidence="1" type="ORF">EC912_101747</name>
</gene>